<name>A0A1N7IW36_9FLAO</name>
<protein>
    <submittedName>
        <fullName evidence="1">Uncharacterized protein</fullName>
    </submittedName>
</protein>
<accession>A0A1N7IW36</accession>
<dbReference type="Proteomes" id="UP000186373">
    <property type="component" value="Unassembled WGS sequence"/>
</dbReference>
<evidence type="ECO:0000313" key="1">
    <source>
        <dbReference type="EMBL" id="SIS41254.1"/>
    </source>
</evidence>
<sequence length="152" mass="18111">MKHKFLEIKDYIDGISLDHAQEHFEDNHFPFIQNRVSGLTTQEEEDFIEFVFNWSDFQMYIISYLLDHTNFKLKGKYHSGYVFCECFSKINNVDYLKLLAQSLELELTFCKNKIGLSINEITNNLYWVINTIKDKSWIDSYLKIIENLNTNS</sequence>
<evidence type="ECO:0000313" key="2">
    <source>
        <dbReference type="Proteomes" id="UP000186373"/>
    </source>
</evidence>
<dbReference type="EMBL" id="FTNY01000004">
    <property type="protein sequence ID" value="SIS41254.1"/>
    <property type="molecule type" value="Genomic_DNA"/>
</dbReference>
<keyword evidence="2" id="KW-1185">Reference proteome</keyword>
<organism evidence="1 2">
    <name type="scientific">Chryseobacterium shigense</name>
    <dbReference type="NCBI Taxonomy" id="297244"/>
    <lineage>
        <taxon>Bacteria</taxon>
        <taxon>Pseudomonadati</taxon>
        <taxon>Bacteroidota</taxon>
        <taxon>Flavobacteriia</taxon>
        <taxon>Flavobacteriales</taxon>
        <taxon>Weeksellaceae</taxon>
        <taxon>Chryseobacterium group</taxon>
        <taxon>Chryseobacterium</taxon>
    </lineage>
</organism>
<dbReference type="RefSeq" id="WP_076508821.1">
    <property type="nucleotide sequence ID" value="NZ_FTNY01000004.1"/>
</dbReference>
<proteinExistence type="predicted"/>
<dbReference type="AlphaFoldDB" id="A0A1N7IW36"/>
<gene>
    <name evidence="1" type="ORF">SAMN05421639_104651</name>
</gene>
<dbReference type="OrthoDB" id="1275103at2"/>
<reference evidence="2" key="1">
    <citation type="submission" date="2017-01" db="EMBL/GenBank/DDBJ databases">
        <authorList>
            <person name="Varghese N."/>
            <person name="Submissions S."/>
        </authorList>
    </citation>
    <scope>NUCLEOTIDE SEQUENCE [LARGE SCALE GENOMIC DNA]</scope>
    <source>
        <strain evidence="2">DSM 17126</strain>
    </source>
</reference>